<evidence type="ECO:0000313" key="3">
    <source>
        <dbReference type="Proteomes" id="UP000026907"/>
    </source>
</evidence>
<keyword evidence="3" id="KW-1185">Reference proteome</keyword>
<dbReference type="InterPro" id="IPR023214">
    <property type="entry name" value="HAD_sf"/>
</dbReference>
<evidence type="ECO:0000256" key="1">
    <source>
        <dbReference type="PIRSR" id="PIRSR610708-1"/>
    </source>
</evidence>
<dbReference type="Pfam" id="PF06941">
    <property type="entry name" value="NT5C"/>
    <property type="match status" value="1"/>
</dbReference>
<dbReference type="RefSeq" id="YP_009031006.1">
    <property type="nucleotide sequence ID" value="NC_024134.1"/>
</dbReference>
<dbReference type="EMBL" id="KJ190158">
    <property type="protein sequence ID" value="AHN83685.1"/>
    <property type="molecule type" value="Genomic_DNA"/>
</dbReference>
<dbReference type="SUPFAM" id="SSF56784">
    <property type="entry name" value="HAD-like"/>
    <property type="match status" value="1"/>
</dbReference>
<organism evidence="2 3">
    <name type="scientific">Escherichia phage FFH2</name>
    <dbReference type="NCBI Taxonomy" id="1446490"/>
    <lineage>
        <taxon>Viruses</taxon>
        <taxon>Duplodnaviria</taxon>
        <taxon>Heunggongvirae</taxon>
        <taxon>Uroviricota</taxon>
        <taxon>Caudoviricetes</taxon>
        <taxon>Vequintavirinae</taxon>
        <taxon>Vequintavirus</taxon>
        <taxon>Vequintavirus PDX</taxon>
        <taxon>Vequintavirus FFH2</taxon>
    </lineage>
</organism>
<dbReference type="KEGG" id="vg:19486822"/>
<dbReference type="Gene3D" id="3.40.50.1000">
    <property type="entry name" value="HAD superfamily/HAD-like"/>
    <property type="match status" value="1"/>
</dbReference>
<dbReference type="InterPro" id="IPR010708">
    <property type="entry name" value="5'(3')-deoxyribonucleotidase"/>
</dbReference>
<name>A0A023MHB1_9CAUD</name>
<dbReference type="GO" id="GO:0008253">
    <property type="term" value="F:5'-nucleotidase activity"/>
    <property type="evidence" value="ECO:0007669"/>
    <property type="project" value="InterPro"/>
</dbReference>
<proteinExistence type="predicted"/>
<feature type="active site" description="Nucleophile" evidence="1">
    <location>
        <position position="6"/>
    </location>
</feature>
<accession>A0A023MHB1</accession>
<dbReference type="Proteomes" id="UP000026907">
    <property type="component" value="Segment"/>
</dbReference>
<reference evidence="2 3" key="1">
    <citation type="journal article" date="2014" name="Genome Announc.">
        <title>Complete Genome Sequences of Two Escherichia coli O157:H7 Phages Effective in Limiting Contamination of Food Products.</title>
        <authorList>
            <person name="Hong Y."/>
            <person name="Pan Y."/>
            <person name="Harman N.J."/>
            <person name="Ebner P.D."/>
        </authorList>
    </citation>
    <scope>NUCLEOTIDE SEQUENCE [LARGE SCALE GENOMIC DNA]</scope>
</reference>
<dbReference type="InterPro" id="IPR036412">
    <property type="entry name" value="HAD-like_sf"/>
</dbReference>
<protein>
    <submittedName>
        <fullName evidence="2">Uncharacterized protein</fullName>
    </submittedName>
</protein>
<evidence type="ECO:0000313" key="2">
    <source>
        <dbReference type="EMBL" id="AHN83685.1"/>
    </source>
</evidence>
<feature type="active site" description="Proton donor" evidence="1">
    <location>
        <position position="8"/>
    </location>
</feature>
<sequence>MLIGIDVDLTLVDSGTAWWEWLERLYGPASKTVAKPSNGLMYYDLSKYWPDRPKENIIGPFDFWSDPFLYDFLKPEEGAIEVMKDLVARGHKLAFISVCKKGHLASKSRFLKRWTSDFMDLDDHTQGHGFYATHFKGNVAVDVIIDDRHEYLNQFASRPEVIKILKDTPYEQFEELKVSVDYTANSWYKIGKFLEGI</sequence>
<dbReference type="GO" id="GO:0009264">
    <property type="term" value="P:deoxyribonucleotide catabolic process"/>
    <property type="evidence" value="ECO:0007669"/>
    <property type="project" value="InterPro"/>
</dbReference>
<dbReference type="GeneID" id="19486822"/>